<protein>
    <submittedName>
        <fullName evidence="2">Uncharacterized protein</fullName>
    </submittedName>
</protein>
<feature type="region of interest" description="Disordered" evidence="1">
    <location>
        <begin position="19"/>
        <end position="50"/>
    </location>
</feature>
<accession>A0ABP9JEL9</accession>
<reference evidence="3" key="1">
    <citation type="journal article" date="2019" name="Int. J. Syst. Evol. Microbiol.">
        <title>The Global Catalogue of Microorganisms (GCM) 10K type strain sequencing project: providing services to taxonomists for standard genome sequencing and annotation.</title>
        <authorList>
            <consortium name="The Broad Institute Genomics Platform"/>
            <consortium name="The Broad Institute Genome Sequencing Center for Infectious Disease"/>
            <person name="Wu L."/>
            <person name="Ma J."/>
        </authorList>
    </citation>
    <scope>NUCLEOTIDE SEQUENCE [LARGE SCALE GENOMIC DNA]</scope>
    <source>
        <strain evidence="3">JCM 18409</strain>
    </source>
</reference>
<evidence type="ECO:0000313" key="3">
    <source>
        <dbReference type="Proteomes" id="UP001501759"/>
    </source>
</evidence>
<evidence type="ECO:0000256" key="1">
    <source>
        <dbReference type="SAM" id="MobiDB-lite"/>
    </source>
</evidence>
<sequence length="50" mass="5277">MHQSRRSTLLSAALLAASTDKGNSGPDFYPASRTVPRSASGDLVNTRSLD</sequence>
<dbReference type="Proteomes" id="UP001501759">
    <property type="component" value="Unassembled WGS sequence"/>
</dbReference>
<keyword evidence="3" id="KW-1185">Reference proteome</keyword>
<evidence type="ECO:0000313" key="2">
    <source>
        <dbReference type="EMBL" id="GAA5029590.1"/>
    </source>
</evidence>
<comment type="caution">
    <text evidence="2">The sequence shown here is derived from an EMBL/GenBank/DDBJ whole genome shotgun (WGS) entry which is preliminary data.</text>
</comment>
<gene>
    <name evidence="2" type="ORF">GCM10023335_68840</name>
</gene>
<dbReference type="RefSeq" id="WP_345656679.1">
    <property type="nucleotide sequence ID" value="NZ_BAABKB010000032.1"/>
</dbReference>
<dbReference type="EMBL" id="BAABKB010000032">
    <property type="protein sequence ID" value="GAA5029590.1"/>
    <property type="molecule type" value="Genomic_DNA"/>
</dbReference>
<proteinExistence type="predicted"/>
<organism evidence="2 3">
    <name type="scientific">Streptomyces siamensis</name>
    <dbReference type="NCBI Taxonomy" id="1274986"/>
    <lineage>
        <taxon>Bacteria</taxon>
        <taxon>Bacillati</taxon>
        <taxon>Actinomycetota</taxon>
        <taxon>Actinomycetes</taxon>
        <taxon>Kitasatosporales</taxon>
        <taxon>Streptomycetaceae</taxon>
        <taxon>Streptomyces</taxon>
    </lineage>
</organism>
<name>A0ABP9JEL9_9ACTN</name>